<evidence type="ECO:0000313" key="1">
    <source>
        <dbReference type="EMBL" id="PSL02540.1"/>
    </source>
</evidence>
<dbReference type="AlphaFoldDB" id="A0A2P8DZA1"/>
<name>A0A2P8DZA1_9BACT</name>
<dbReference type="Proteomes" id="UP000240708">
    <property type="component" value="Unassembled WGS sequence"/>
</dbReference>
<protein>
    <submittedName>
        <fullName evidence="1">Uncharacterized protein</fullName>
    </submittedName>
</protein>
<evidence type="ECO:0000313" key="2">
    <source>
        <dbReference type="Proteomes" id="UP000240708"/>
    </source>
</evidence>
<gene>
    <name evidence="1" type="ORF">CLV48_1092</name>
</gene>
<reference evidence="1 2" key="1">
    <citation type="submission" date="2018-03" db="EMBL/GenBank/DDBJ databases">
        <title>Genomic Encyclopedia of Archaeal and Bacterial Type Strains, Phase II (KMG-II): from individual species to whole genera.</title>
        <authorList>
            <person name="Goeker M."/>
        </authorList>
    </citation>
    <scope>NUCLEOTIDE SEQUENCE [LARGE SCALE GENOMIC DNA]</scope>
    <source>
        <strain evidence="1 2">DSM 28057</strain>
    </source>
</reference>
<dbReference type="EMBL" id="PYGF01000009">
    <property type="protein sequence ID" value="PSL02540.1"/>
    <property type="molecule type" value="Genomic_DNA"/>
</dbReference>
<organism evidence="1 2">
    <name type="scientific">Cecembia rubra</name>
    <dbReference type="NCBI Taxonomy" id="1485585"/>
    <lineage>
        <taxon>Bacteria</taxon>
        <taxon>Pseudomonadati</taxon>
        <taxon>Bacteroidota</taxon>
        <taxon>Cytophagia</taxon>
        <taxon>Cytophagales</taxon>
        <taxon>Cyclobacteriaceae</taxon>
        <taxon>Cecembia</taxon>
    </lineage>
</organism>
<comment type="caution">
    <text evidence="1">The sequence shown here is derived from an EMBL/GenBank/DDBJ whole genome shotgun (WGS) entry which is preliminary data.</text>
</comment>
<accession>A0A2P8DZA1</accession>
<sequence>MKSGRFFLLLLGERIPFYDPVARIAFLDDRNEIQLVVSAFTFTTIFLVFSTFEHKEVVKEKIKKFRILAAPADLTDKEIKRFYPPIFLISRMLFKTTVHFRKIAEF</sequence>
<keyword evidence="2" id="KW-1185">Reference proteome</keyword>
<proteinExistence type="predicted"/>